<dbReference type="InterPro" id="IPR008893">
    <property type="entry name" value="WGR_domain"/>
</dbReference>
<dbReference type="InterPro" id="IPR050216">
    <property type="entry name" value="LRR_domain-containing"/>
</dbReference>
<organism evidence="4 5">
    <name type="scientific">Chitinophaga pinensis (strain ATCC 43595 / DSM 2588 / LMG 13176 / NBRC 15968 / NCIMB 11800 / UQM 2034)</name>
    <dbReference type="NCBI Taxonomy" id="485918"/>
    <lineage>
        <taxon>Bacteria</taxon>
        <taxon>Pseudomonadati</taxon>
        <taxon>Bacteroidota</taxon>
        <taxon>Chitinophagia</taxon>
        <taxon>Chitinophagales</taxon>
        <taxon>Chitinophagaceae</taxon>
        <taxon>Chitinophaga</taxon>
    </lineage>
</organism>
<dbReference type="PROSITE" id="PS51450">
    <property type="entry name" value="LRR"/>
    <property type="match status" value="2"/>
</dbReference>
<dbReference type="PROSITE" id="PS51977">
    <property type="entry name" value="WGR"/>
    <property type="match status" value="1"/>
</dbReference>
<dbReference type="SMART" id="SM00773">
    <property type="entry name" value="WGR"/>
    <property type="match status" value="1"/>
</dbReference>
<dbReference type="PANTHER" id="PTHR48051:SF1">
    <property type="entry name" value="RAS SUPPRESSOR PROTEIN 1"/>
    <property type="match status" value="1"/>
</dbReference>
<feature type="domain" description="WGR" evidence="3">
    <location>
        <begin position="1"/>
        <end position="80"/>
    </location>
</feature>
<keyword evidence="2" id="KW-0677">Repeat</keyword>
<reference evidence="5" key="1">
    <citation type="submission" date="2009-08" db="EMBL/GenBank/DDBJ databases">
        <title>The complete genome of Chitinophaga pinensis DSM 2588.</title>
        <authorList>
            <consortium name="US DOE Joint Genome Institute (JGI-PGF)"/>
            <person name="Lucas S."/>
            <person name="Copeland A."/>
            <person name="Lapidus A."/>
            <person name="Glavina del Rio T."/>
            <person name="Dalin E."/>
            <person name="Tice H."/>
            <person name="Bruce D."/>
            <person name="Goodwin L."/>
            <person name="Pitluck S."/>
            <person name="Kyrpides N."/>
            <person name="Mavromatis K."/>
            <person name="Ivanova N."/>
            <person name="Mikhailova N."/>
            <person name="Sims D."/>
            <person name="Meinche L."/>
            <person name="Brettin T."/>
            <person name="Detter J.C."/>
            <person name="Han C."/>
            <person name="Larimer F."/>
            <person name="Land M."/>
            <person name="Hauser L."/>
            <person name="Markowitz V."/>
            <person name="Cheng J.-F."/>
            <person name="Hugenholtz P."/>
            <person name="Woyke T."/>
            <person name="Wu D."/>
            <person name="Spring S."/>
            <person name="Klenk H.-P."/>
            <person name="Eisen J.A."/>
        </authorList>
    </citation>
    <scope>NUCLEOTIDE SEQUENCE [LARGE SCALE GENOMIC DNA]</scope>
    <source>
        <strain evidence="5">ATCC 43595 / DSM 2588 / LMG 13176 / NBRC 15968 / NCIMB 11800 / UQM 2034</strain>
    </source>
</reference>
<dbReference type="Gene3D" id="2.20.140.10">
    <property type="entry name" value="WGR domain"/>
    <property type="match status" value="1"/>
</dbReference>
<evidence type="ECO:0000256" key="1">
    <source>
        <dbReference type="ARBA" id="ARBA00022614"/>
    </source>
</evidence>
<evidence type="ECO:0000313" key="5">
    <source>
        <dbReference type="Proteomes" id="UP000002215"/>
    </source>
</evidence>
<evidence type="ECO:0000256" key="2">
    <source>
        <dbReference type="ARBA" id="ARBA00022737"/>
    </source>
</evidence>
<dbReference type="PANTHER" id="PTHR48051">
    <property type="match status" value="1"/>
</dbReference>
<dbReference type="EMBL" id="CP001699">
    <property type="protein sequence ID" value="ACU62796.1"/>
    <property type="molecule type" value="Genomic_DNA"/>
</dbReference>
<dbReference type="KEGG" id="cpi:Cpin_5365"/>
<dbReference type="CDD" id="cd07996">
    <property type="entry name" value="WGR_MMR_like"/>
    <property type="match status" value="1"/>
</dbReference>
<reference evidence="4 5" key="2">
    <citation type="journal article" date="2010" name="Stand. Genomic Sci.">
        <title>Complete genome sequence of Chitinophaga pinensis type strain (UQM 2034).</title>
        <authorList>
            <person name="Glavina Del Rio T."/>
            <person name="Abt B."/>
            <person name="Spring S."/>
            <person name="Lapidus A."/>
            <person name="Nolan M."/>
            <person name="Tice H."/>
            <person name="Copeland A."/>
            <person name="Cheng J.F."/>
            <person name="Chen F."/>
            <person name="Bruce D."/>
            <person name="Goodwin L."/>
            <person name="Pitluck S."/>
            <person name="Ivanova N."/>
            <person name="Mavromatis K."/>
            <person name="Mikhailova N."/>
            <person name="Pati A."/>
            <person name="Chen A."/>
            <person name="Palaniappan K."/>
            <person name="Land M."/>
            <person name="Hauser L."/>
            <person name="Chang Y.J."/>
            <person name="Jeffries C.D."/>
            <person name="Chain P."/>
            <person name="Saunders E."/>
            <person name="Detter J.C."/>
            <person name="Brettin T."/>
            <person name="Rohde M."/>
            <person name="Goker M."/>
            <person name="Bristow J."/>
            <person name="Eisen J.A."/>
            <person name="Markowitz V."/>
            <person name="Hugenholtz P."/>
            <person name="Kyrpides N.C."/>
            <person name="Klenk H.P."/>
            <person name="Lucas S."/>
        </authorList>
    </citation>
    <scope>NUCLEOTIDE SEQUENCE [LARGE SCALE GENOMIC DNA]</scope>
    <source>
        <strain evidence="5">ATCC 43595 / DSM 2588 / LMG 13176 / NBRC 15968 / NCIMB 11800 / UQM 2034</strain>
    </source>
</reference>
<dbReference type="SMART" id="SM00369">
    <property type="entry name" value="LRR_TYP"/>
    <property type="match status" value="4"/>
</dbReference>
<dbReference type="SUPFAM" id="SSF52058">
    <property type="entry name" value="L domain-like"/>
    <property type="match status" value="1"/>
</dbReference>
<dbReference type="InterPro" id="IPR049809">
    <property type="entry name" value="YehF/YfeS-like_WGR"/>
</dbReference>
<dbReference type="Proteomes" id="UP000002215">
    <property type="component" value="Chromosome"/>
</dbReference>
<dbReference type="AlphaFoldDB" id="A0A979GY00"/>
<gene>
    <name evidence="4" type="ordered locus">Cpin_5365</name>
</gene>
<dbReference type="Pfam" id="PF13855">
    <property type="entry name" value="LRR_8"/>
    <property type="match status" value="1"/>
</dbReference>
<dbReference type="SUPFAM" id="SSF142921">
    <property type="entry name" value="WGR domain-like"/>
    <property type="match status" value="1"/>
</dbReference>
<proteinExistence type="predicted"/>
<sequence>MLQYFELQDGTSSKFWQISLTAHTIATRYGKIGTHGKTTTKDFDDPAKARQEYDKLVKEKTGKGYIEIIKDSKALTPGDFYIISEKEAVERFQLNQYINGLYDDGGKYMVYDGDVTFDSMLDTYKFCIAAKDDIYGIIVDGNLTVNGVLFQPDIDNGEHLLVTGNVQVKSINKGGGEFYVKGDLLAEQTIYGYYNHGELTVEGRTQATAIFADDHSFTFKGGVSGTIVGDHEIEGIDGGYSDITVLRPELVKEKEYADSDKVGKYINKGQHILRDEFLPGFKAAAGASPKEAVASVQPEILTAAEAKEKFDFSSYDPIGVIDFNLVLYFENGLTIDGDLNADLARKMLEDQEEPAEIADLLVFVNGNLTVKGDISLGEESFPCLFVCGNVKCDVLYSGSEFIHITGNADIKYALDGNYNDGAITIEGITSVPYVLNSDHDTNITPKDAVLINYFGDSDDFFMYDYTEKDFEEVMAAGTFKNKEFDRHAFIDMLKAKKSPMKKGIQVGRLLVMEELALRKAKPETVQVLDLSNKSLSKFPRILTSFSALKKLTLSGNSIKEIPVEIAALEQLEELHLSGCALETLPLELAQLKQLRVLDVSKNKDLKIPEGFSQSESLRVLDVSKCIGFGLTAGIPALEELRCDKCTEVSPVDFPAAILGCTGLKRLSMNQNSIKQIPAALTTLKQLEELYLDSALSYISELPDLSGLTKLRVLHASGIYNDASSPLVKQELLKSFFKITSLEELRLDLYRRWLQDLDEDDFEGIAKNLAHDPVRLQEIRDLQASKADYGNGKMVGHLRKPMTAEHLEGIGALQQLRILDLSDNMLSELPEELYGLPKLRSLSLKGNSFTIDDRLKIAERLPEVDLDVRENWVPDEVIDTPTAKSWKEVADLIEAGNELWFNYAGEPLNAIKKYDEALEYFNTGKVKDKYLFLYLHYVKTNAYSNIASDDDYDEMSEEDKKKVRLACIETGLKGLSLIPKEMLPATSMGKFYKEAIRIMGNAVAWDMLETYEDAAKMEEALLLINQAAAWVQDKSEYFIYDTKIRILLRLGRKEEAWQLVKKTLEENKSYTDLKDIEDSKEYKQWLKKQ</sequence>
<keyword evidence="1" id="KW-0433">Leucine-rich repeat</keyword>
<evidence type="ECO:0000313" key="4">
    <source>
        <dbReference type="EMBL" id="ACU62796.1"/>
    </source>
</evidence>
<dbReference type="InterPro" id="IPR055414">
    <property type="entry name" value="LRR_R13L4/SHOC2-like"/>
</dbReference>
<dbReference type="InterPro" id="IPR003591">
    <property type="entry name" value="Leu-rich_rpt_typical-subtyp"/>
</dbReference>
<dbReference type="InterPro" id="IPR032675">
    <property type="entry name" value="LRR_dom_sf"/>
</dbReference>
<dbReference type="InterPro" id="IPR001611">
    <property type="entry name" value="Leu-rich_rpt"/>
</dbReference>
<name>A0A979GY00_CHIPD</name>
<protein>
    <submittedName>
        <fullName evidence="4">WGR domain protein</fullName>
    </submittedName>
</protein>
<dbReference type="Pfam" id="PF23598">
    <property type="entry name" value="LRR_14"/>
    <property type="match status" value="1"/>
</dbReference>
<dbReference type="GO" id="GO:0005737">
    <property type="term" value="C:cytoplasm"/>
    <property type="evidence" value="ECO:0007669"/>
    <property type="project" value="TreeGrafter"/>
</dbReference>
<dbReference type="InterPro" id="IPR036930">
    <property type="entry name" value="WGR_dom_sf"/>
</dbReference>
<dbReference type="Gene3D" id="3.80.10.10">
    <property type="entry name" value="Ribonuclease Inhibitor"/>
    <property type="match status" value="3"/>
</dbReference>
<dbReference type="Pfam" id="PF05406">
    <property type="entry name" value="WGR"/>
    <property type="match status" value="1"/>
</dbReference>
<evidence type="ECO:0000259" key="3">
    <source>
        <dbReference type="PROSITE" id="PS51977"/>
    </source>
</evidence>
<accession>A0A979GY00</accession>
<dbReference type="RefSeq" id="WP_012792964.1">
    <property type="nucleotide sequence ID" value="NC_013132.1"/>
</dbReference>
<dbReference type="OrthoDB" id="2044786at2"/>